<comment type="caution">
    <text evidence="1">The sequence shown here is derived from an EMBL/GenBank/DDBJ whole genome shotgun (WGS) entry which is preliminary data.</text>
</comment>
<protein>
    <submittedName>
        <fullName evidence="1">Uncharacterized protein</fullName>
    </submittedName>
</protein>
<dbReference type="EMBL" id="DXFX01000014">
    <property type="protein sequence ID" value="HIX07082.1"/>
    <property type="molecule type" value="Genomic_DNA"/>
</dbReference>
<dbReference type="Proteomes" id="UP000824204">
    <property type="component" value="Unassembled WGS sequence"/>
</dbReference>
<evidence type="ECO:0000313" key="2">
    <source>
        <dbReference type="Proteomes" id="UP000824204"/>
    </source>
</evidence>
<sequence length="222" mass="25236">MCKNKRQNKKPLGNMDIVNSFRESISADLDCLSDFSESMIDLFISNPIVQAIPIINLGRALCKGVQSFSSYFQQKKLIMFLSALRACEDTKSVEKMRTKILNNPKYLYKESELLLAILYKAVEANKSILLAKIFAALIKDSFTEEIYFELVLIVDQIFLSDIDMLKKVQEEKNDDITLIEISSLNRLESNGLIYQCTLNANRSTYADYALSDIGEKLCSIIL</sequence>
<gene>
    <name evidence="1" type="ORF">H9741_01255</name>
</gene>
<name>A0A9D1V6P8_9FIRM</name>
<dbReference type="AlphaFoldDB" id="A0A9D1V6P8"/>
<evidence type="ECO:0000313" key="1">
    <source>
        <dbReference type="EMBL" id="HIX07082.1"/>
    </source>
</evidence>
<reference evidence="1" key="2">
    <citation type="submission" date="2021-04" db="EMBL/GenBank/DDBJ databases">
        <authorList>
            <person name="Gilroy R."/>
        </authorList>
    </citation>
    <scope>NUCLEOTIDE SEQUENCE</scope>
    <source>
        <strain evidence="1">811</strain>
    </source>
</reference>
<proteinExistence type="predicted"/>
<organism evidence="1 2">
    <name type="scientific">Candidatus Borkfalkia faecipullorum</name>
    <dbReference type="NCBI Taxonomy" id="2838510"/>
    <lineage>
        <taxon>Bacteria</taxon>
        <taxon>Bacillati</taxon>
        <taxon>Bacillota</taxon>
        <taxon>Clostridia</taxon>
        <taxon>Christensenellales</taxon>
        <taxon>Christensenellaceae</taxon>
        <taxon>Candidatus Borkfalkia</taxon>
    </lineage>
</organism>
<accession>A0A9D1V6P8</accession>
<reference evidence="1" key="1">
    <citation type="journal article" date="2021" name="PeerJ">
        <title>Extensive microbial diversity within the chicken gut microbiome revealed by metagenomics and culture.</title>
        <authorList>
            <person name="Gilroy R."/>
            <person name="Ravi A."/>
            <person name="Getino M."/>
            <person name="Pursley I."/>
            <person name="Horton D.L."/>
            <person name="Alikhan N.F."/>
            <person name="Baker D."/>
            <person name="Gharbi K."/>
            <person name="Hall N."/>
            <person name="Watson M."/>
            <person name="Adriaenssens E.M."/>
            <person name="Foster-Nyarko E."/>
            <person name="Jarju S."/>
            <person name="Secka A."/>
            <person name="Antonio M."/>
            <person name="Oren A."/>
            <person name="Chaudhuri R.R."/>
            <person name="La Ragione R."/>
            <person name="Hildebrand F."/>
            <person name="Pallen M.J."/>
        </authorList>
    </citation>
    <scope>NUCLEOTIDE SEQUENCE</scope>
    <source>
        <strain evidence="1">811</strain>
    </source>
</reference>